<reference evidence="9 10" key="1">
    <citation type="submission" date="2014-03" db="EMBL/GenBank/DDBJ databases">
        <title>Draft genome sequence of Deinococcus phoenicis 1P10ME.</title>
        <authorList>
            <person name="Stepanov V.G."/>
            <person name="Vaishampayan P."/>
            <person name="Venkateswaran K."/>
            <person name="Fox G.E."/>
        </authorList>
    </citation>
    <scope>NUCLEOTIDE SEQUENCE [LARGE SCALE GENOMIC DNA]</scope>
    <source>
        <strain evidence="9 10">1P10ME</strain>
    </source>
</reference>
<dbReference type="InterPro" id="IPR045621">
    <property type="entry name" value="BPD_transp_1_N"/>
</dbReference>
<evidence type="ECO:0000256" key="5">
    <source>
        <dbReference type="ARBA" id="ARBA00022989"/>
    </source>
</evidence>
<feature type="transmembrane region" description="Helical" evidence="7">
    <location>
        <begin position="112"/>
        <end position="133"/>
    </location>
</feature>
<evidence type="ECO:0000256" key="4">
    <source>
        <dbReference type="ARBA" id="ARBA00022692"/>
    </source>
</evidence>
<evidence type="ECO:0000313" key="10">
    <source>
        <dbReference type="Proteomes" id="UP000020492"/>
    </source>
</evidence>
<evidence type="ECO:0000259" key="8">
    <source>
        <dbReference type="PROSITE" id="PS50928"/>
    </source>
</evidence>
<evidence type="ECO:0000313" key="9">
    <source>
        <dbReference type="EMBL" id="EYB67615.1"/>
    </source>
</evidence>
<comment type="similarity">
    <text evidence="7">Belongs to the binding-protein-dependent transport system permease family.</text>
</comment>
<dbReference type="PANTHER" id="PTHR43163:SF6">
    <property type="entry name" value="DIPEPTIDE TRANSPORT SYSTEM PERMEASE PROTEIN DPPB-RELATED"/>
    <property type="match status" value="1"/>
</dbReference>
<keyword evidence="2 7" id="KW-0813">Transport</keyword>
<dbReference type="PROSITE" id="PS50928">
    <property type="entry name" value="ABC_TM1"/>
    <property type="match status" value="1"/>
</dbReference>
<dbReference type="InterPro" id="IPR035906">
    <property type="entry name" value="MetI-like_sf"/>
</dbReference>
<feature type="domain" description="ABC transmembrane type-1" evidence="8">
    <location>
        <begin position="106"/>
        <end position="335"/>
    </location>
</feature>
<dbReference type="STRING" id="1476583.DEIPH_ctg033orf0019"/>
<comment type="subcellular location">
    <subcellularLocation>
        <location evidence="1 7">Cell membrane</location>
        <topology evidence="1 7">Multi-pass membrane protein</topology>
    </subcellularLocation>
</comment>
<feature type="transmembrane region" description="Helical" evidence="7">
    <location>
        <begin position="12"/>
        <end position="30"/>
    </location>
</feature>
<keyword evidence="10" id="KW-1185">Reference proteome</keyword>
<organism evidence="9 10">
    <name type="scientific">Deinococcus phoenicis</name>
    <dbReference type="NCBI Taxonomy" id="1476583"/>
    <lineage>
        <taxon>Bacteria</taxon>
        <taxon>Thermotogati</taxon>
        <taxon>Deinococcota</taxon>
        <taxon>Deinococci</taxon>
        <taxon>Deinococcales</taxon>
        <taxon>Deinococcaceae</taxon>
        <taxon>Deinococcus</taxon>
    </lineage>
</organism>
<keyword evidence="3" id="KW-1003">Cell membrane</keyword>
<sequence>MGSYLIRRVLRTLLVMIGISVVVFAFVRSIPGDPATALLGERATPEAAAALREQLGLNKPWFINYKDPAHLLDAQFPKYVGQLVQGDLGSGIKSNIPVRDELAARFPATAELAIAALLFALLIGLPTGLLAALRRNSAWDNLATTVSLLGVSMPVFWLGLLLSYFFAVRLGWLPPSARLGNDTVLEPVTGFYVLDALLRGQPAAAWDAVRHLILPAIALGSIPLAIIARITRSSLLEVLGQDYVRTARAKGLTGRAVTLKHALRNALLPVVTVIGLQAGALLGGAVLTETIFSWPGLGSWLYDAISQRDYPVIQGGVIFAALVVSVVNLLVDLSYAVLDPRIQYR</sequence>
<evidence type="ECO:0000256" key="7">
    <source>
        <dbReference type="RuleBase" id="RU363032"/>
    </source>
</evidence>
<feature type="transmembrane region" description="Helical" evidence="7">
    <location>
        <begin position="212"/>
        <end position="231"/>
    </location>
</feature>
<dbReference type="InterPro" id="IPR000515">
    <property type="entry name" value="MetI-like"/>
</dbReference>
<dbReference type="EMBL" id="JHAC01000033">
    <property type="protein sequence ID" value="EYB67615.1"/>
    <property type="molecule type" value="Genomic_DNA"/>
</dbReference>
<dbReference type="SUPFAM" id="SSF161098">
    <property type="entry name" value="MetI-like"/>
    <property type="match status" value="1"/>
</dbReference>
<proteinExistence type="inferred from homology"/>
<dbReference type="PANTHER" id="PTHR43163">
    <property type="entry name" value="DIPEPTIDE TRANSPORT SYSTEM PERMEASE PROTEIN DPPB-RELATED"/>
    <property type="match status" value="1"/>
</dbReference>
<keyword evidence="6 7" id="KW-0472">Membrane</keyword>
<dbReference type="AlphaFoldDB" id="A0A016QNA9"/>
<dbReference type="Pfam" id="PF00528">
    <property type="entry name" value="BPD_transp_1"/>
    <property type="match status" value="1"/>
</dbReference>
<feature type="transmembrane region" description="Helical" evidence="7">
    <location>
        <begin position="312"/>
        <end position="338"/>
    </location>
</feature>
<dbReference type="PATRIC" id="fig|1476583.3.peg.2186"/>
<dbReference type="GO" id="GO:0055085">
    <property type="term" value="P:transmembrane transport"/>
    <property type="evidence" value="ECO:0007669"/>
    <property type="project" value="InterPro"/>
</dbReference>
<dbReference type="Gene3D" id="1.10.3720.10">
    <property type="entry name" value="MetI-like"/>
    <property type="match status" value="1"/>
</dbReference>
<dbReference type="Proteomes" id="UP000020492">
    <property type="component" value="Unassembled WGS sequence"/>
</dbReference>
<dbReference type="Pfam" id="PF19300">
    <property type="entry name" value="BPD_transp_1_N"/>
    <property type="match status" value="1"/>
</dbReference>
<keyword evidence="4 7" id="KW-0812">Transmembrane</keyword>
<evidence type="ECO:0000256" key="1">
    <source>
        <dbReference type="ARBA" id="ARBA00004651"/>
    </source>
</evidence>
<comment type="caution">
    <text evidence="9">The sequence shown here is derived from an EMBL/GenBank/DDBJ whole genome shotgun (WGS) entry which is preliminary data.</text>
</comment>
<dbReference type="eggNOG" id="COG0601">
    <property type="taxonomic scope" value="Bacteria"/>
</dbReference>
<name>A0A016QNA9_9DEIO</name>
<feature type="transmembrane region" description="Helical" evidence="7">
    <location>
        <begin position="266"/>
        <end position="292"/>
    </location>
</feature>
<keyword evidence="5 7" id="KW-1133">Transmembrane helix</keyword>
<dbReference type="GO" id="GO:0005886">
    <property type="term" value="C:plasma membrane"/>
    <property type="evidence" value="ECO:0007669"/>
    <property type="project" value="UniProtKB-SubCell"/>
</dbReference>
<gene>
    <name evidence="9" type="ORF">DEIPH_ctg033orf0019</name>
</gene>
<dbReference type="RefSeq" id="WP_034357849.1">
    <property type="nucleotide sequence ID" value="NZ_JHAC01000033.1"/>
</dbReference>
<evidence type="ECO:0000256" key="3">
    <source>
        <dbReference type="ARBA" id="ARBA00022475"/>
    </source>
</evidence>
<dbReference type="CDD" id="cd06261">
    <property type="entry name" value="TM_PBP2"/>
    <property type="match status" value="1"/>
</dbReference>
<protein>
    <submittedName>
        <fullName evidence="9">Binding-protein-dependent transport system inner membrane protein</fullName>
    </submittedName>
</protein>
<dbReference type="OrthoDB" id="9773221at2"/>
<evidence type="ECO:0000256" key="2">
    <source>
        <dbReference type="ARBA" id="ARBA00022448"/>
    </source>
</evidence>
<accession>A0A016QNA9</accession>
<feature type="transmembrane region" description="Helical" evidence="7">
    <location>
        <begin position="145"/>
        <end position="167"/>
    </location>
</feature>
<evidence type="ECO:0000256" key="6">
    <source>
        <dbReference type="ARBA" id="ARBA00023136"/>
    </source>
</evidence>